<organism evidence="1 2">
    <name type="scientific">Hypoxylon rubiginosum</name>
    <dbReference type="NCBI Taxonomy" id="110542"/>
    <lineage>
        <taxon>Eukaryota</taxon>
        <taxon>Fungi</taxon>
        <taxon>Dikarya</taxon>
        <taxon>Ascomycota</taxon>
        <taxon>Pezizomycotina</taxon>
        <taxon>Sordariomycetes</taxon>
        <taxon>Xylariomycetidae</taxon>
        <taxon>Xylariales</taxon>
        <taxon>Hypoxylaceae</taxon>
        <taxon>Hypoxylon</taxon>
    </lineage>
</organism>
<reference evidence="1 2" key="1">
    <citation type="journal article" date="2022" name="New Phytol.">
        <title>Ecological generalism drives hyperdiversity of secondary metabolite gene clusters in xylarialean endophytes.</title>
        <authorList>
            <person name="Franco M.E.E."/>
            <person name="Wisecaver J.H."/>
            <person name="Arnold A.E."/>
            <person name="Ju Y.M."/>
            <person name="Slot J.C."/>
            <person name="Ahrendt S."/>
            <person name="Moore L.P."/>
            <person name="Eastman K.E."/>
            <person name="Scott K."/>
            <person name="Konkel Z."/>
            <person name="Mondo S.J."/>
            <person name="Kuo A."/>
            <person name="Hayes R.D."/>
            <person name="Haridas S."/>
            <person name="Andreopoulos B."/>
            <person name="Riley R."/>
            <person name="LaButti K."/>
            <person name="Pangilinan J."/>
            <person name="Lipzen A."/>
            <person name="Amirebrahimi M."/>
            <person name="Yan J."/>
            <person name="Adam C."/>
            <person name="Keymanesh K."/>
            <person name="Ng V."/>
            <person name="Louie K."/>
            <person name="Northen T."/>
            <person name="Drula E."/>
            <person name="Henrissat B."/>
            <person name="Hsieh H.M."/>
            <person name="Youens-Clark K."/>
            <person name="Lutzoni F."/>
            <person name="Miadlikowska J."/>
            <person name="Eastwood D.C."/>
            <person name="Hamelin R.C."/>
            <person name="Grigoriev I.V."/>
            <person name="U'Ren J.M."/>
        </authorList>
    </citation>
    <scope>NUCLEOTIDE SEQUENCE [LARGE SCALE GENOMIC DNA]</scope>
    <source>
        <strain evidence="1 2">CBS 119005</strain>
    </source>
</reference>
<keyword evidence="2" id="KW-1185">Reference proteome</keyword>
<dbReference type="Proteomes" id="UP001497700">
    <property type="component" value="Unassembled WGS sequence"/>
</dbReference>
<protein>
    <submittedName>
        <fullName evidence="1">Uncharacterized protein</fullName>
    </submittedName>
</protein>
<dbReference type="EMBL" id="MU393608">
    <property type="protein sequence ID" value="KAI4859905.1"/>
    <property type="molecule type" value="Genomic_DNA"/>
</dbReference>
<accession>A0ACB9YLJ9</accession>
<evidence type="ECO:0000313" key="1">
    <source>
        <dbReference type="EMBL" id="KAI4859905.1"/>
    </source>
</evidence>
<proteinExistence type="predicted"/>
<gene>
    <name evidence="1" type="ORF">F4820DRAFT_133085</name>
</gene>
<evidence type="ECO:0000313" key="2">
    <source>
        <dbReference type="Proteomes" id="UP001497700"/>
    </source>
</evidence>
<sequence>MSGLAPDTGQPSDKAAYPTATAATPGSAAVPPPCECWPATLRIVDICQSCSQASSSPFPSSANVEVGNSTDAPPGVALANTLAVARNLVQHWGAVNGCPNAEAHMDARMLCRMVDAIGLVLRDHEKAIDGASAAPRASPRTFVGRVELDAGEAAIVAQEALKHSLVRLAAMLQDIEEESAWLGRRTDEEATKEKNPLGDREVKGLITRLFRMLGNVNRLDTA</sequence>
<comment type="caution">
    <text evidence="1">The sequence shown here is derived from an EMBL/GenBank/DDBJ whole genome shotgun (WGS) entry which is preliminary data.</text>
</comment>
<name>A0ACB9YLJ9_9PEZI</name>